<evidence type="ECO:0000313" key="1">
    <source>
        <dbReference type="EMBL" id="KYP65167.1"/>
    </source>
</evidence>
<name>A0A151TDQ5_CAJCA</name>
<dbReference type="PANTHER" id="PTHR11439:SF503">
    <property type="entry name" value="CYSTEINE-RICH RLK (RECEPTOR-LIKE PROTEIN KINASE) 8"/>
    <property type="match status" value="1"/>
</dbReference>
<reference evidence="1 2" key="1">
    <citation type="journal article" date="2012" name="Nat. Biotechnol.">
        <title>Draft genome sequence of pigeonpea (Cajanus cajan), an orphan legume crop of resource-poor farmers.</title>
        <authorList>
            <person name="Varshney R.K."/>
            <person name="Chen W."/>
            <person name="Li Y."/>
            <person name="Bharti A.K."/>
            <person name="Saxena R.K."/>
            <person name="Schlueter J.A."/>
            <person name="Donoghue M.T."/>
            <person name="Azam S."/>
            <person name="Fan G."/>
            <person name="Whaley A.M."/>
            <person name="Farmer A.D."/>
            <person name="Sheridan J."/>
            <person name="Iwata A."/>
            <person name="Tuteja R."/>
            <person name="Penmetsa R.V."/>
            <person name="Wu W."/>
            <person name="Upadhyaya H.D."/>
            <person name="Yang S.P."/>
            <person name="Shah T."/>
            <person name="Saxena K.B."/>
            <person name="Michael T."/>
            <person name="McCombie W.R."/>
            <person name="Yang B."/>
            <person name="Zhang G."/>
            <person name="Yang H."/>
            <person name="Wang J."/>
            <person name="Spillane C."/>
            <person name="Cook D.R."/>
            <person name="May G.D."/>
            <person name="Xu X."/>
            <person name="Jackson S.A."/>
        </authorList>
    </citation>
    <scope>NUCLEOTIDE SEQUENCE [LARGE SCALE GENOMIC DNA]</scope>
    <source>
        <strain evidence="2">cv. Asha</strain>
    </source>
</reference>
<accession>A0A151TDQ5</accession>
<protein>
    <recommendedName>
        <fullName evidence="3">Retrovirus-related Pol polyprotein from transposon TNT 1-94</fullName>
    </recommendedName>
</protein>
<proteinExistence type="predicted"/>
<organism evidence="1 2">
    <name type="scientific">Cajanus cajan</name>
    <name type="common">Pigeon pea</name>
    <name type="synonym">Cajanus indicus</name>
    <dbReference type="NCBI Taxonomy" id="3821"/>
    <lineage>
        <taxon>Eukaryota</taxon>
        <taxon>Viridiplantae</taxon>
        <taxon>Streptophyta</taxon>
        <taxon>Embryophyta</taxon>
        <taxon>Tracheophyta</taxon>
        <taxon>Spermatophyta</taxon>
        <taxon>Magnoliopsida</taxon>
        <taxon>eudicotyledons</taxon>
        <taxon>Gunneridae</taxon>
        <taxon>Pentapetalae</taxon>
        <taxon>rosids</taxon>
        <taxon>fabids</taxon>
        <taxon>Fabales</taxon>
        <taxon>Fabaceae</taxon>
        <taxon>Papilionoideae</taxon>
        <taxon>50 kb inversion clade</taxon>
        <taxon>NPAAA clade</taxon>
        <taxon>indigoferoid/millettioid clade</taxon>
        <taxon>Phaseoleae</taxon>
        <taxon>Cajanus</taxon>
    </lineage>
</organism>
<dbReference type="Proteomes" id="UP000075243">
    <property type="component" value="Chromosome 6"/>
</dbReference>
<dbReference type="STRING" id="3821.A0A151TDQ5"/>
<dbReference type="PANTHER" id="PTHR11439">
    <property type="entry name" value="GAG-POL-RELATED RETROTRANSPOSON"/>
    <property type="match status" value="1"/>
</dbReference>
<dbReference type="AlphaFoldDB" id="A0A151TDQ5"/>
<dbReference type="Gramene" id="C.cajan_11072.t">
    <property type="protein sequence ID" value="C.cajan_11072.t.cds1"/>
    <property type="gene ID" value="C.cajan_11072"/>
</dbReference>
<evidence type="ECO:0008006" key="3">
    <source>
        <dbReference type="Google" id="ProtNLM"/>
    </source>
</evidence>
<evidence type="ECO:0000313" key="2">
    <source>
        <dbReference type="Proteomes" id="UP000075243"/>
    </source>
</evidence>
<sequence length="116" mass="13254">MCQKEKLGRDDGSEQVQEALHRSLIGCLMYLTTKRLDILYVVSVLSRFMNCAKKSHLKAAKIVLRYVKGTLNYGIKFNKSQDFKFQGFSNSDWVGSLDDMKNASNYYFSFGLGIFS</sequence>
<dbReference type="EMBL" id="CM003608">
    <property type="protein sequence ID" value="KYP65167.1"/>
    <property type="molecule type" value="Genomic_DNA"/>
</dbReference>
<keyword evidence="2" id="KW-1185">Reference proteome</keyword>
<gene>
    <name evidence="1" type="ORF">KK1_011396</name>
</gene>
<dbReference type="OMA" id="ANDLCEA"/>